<dbReference type="SUPFAM" id="SSF54593">
    <property type="entry name" value="Glyoxalase/Bleomycin resistance protein/Dihydroxybiphenyl dioxygenase"/>
    <property type="match status" value="1"/>
</dbReference>
<dbReference type="InterPro" id="IPR004360">
    <property type="entry name" value="Glyas_Fos-R_dOase_dom"/>
</dbReference>
<keyword evidence="3" id="KW-1185">Reference proteome</keyword>
<dbReference type="Proteomes" id="UP000265742">
    <property type="component" value="Unassembled WGS sequence"/>
</dbReference>
<accession>A0A3A1U2A0</accession>
<name>A0A3A1U2A0_9MICO</name>
<dbReference type="EMBL" id="QXTG01000001">
    <property type="protein sequence ID" value="RIX30661.1"/>
    <property type="molecule type" value="Genomic_DNA"/>
</dbReference>
<dbReference type="AlphaFoldDB" id="A0A3A1U2A0"/>
<feature type="domain" description="VOC" evidence="1">
    <location>
        <begin position="6"/>
        <end position="125"/>
    </location>
</feature>
<gene>
    <name evidence="2" type="ORF">D1781_04405</name>
</gene>
<dbReference type="OrthoDB" id="9794917at2"/>
<sequence length="125" mass="13147">MDVSRGLFAITLIVEDLPAAKAFYGLALGQDVAFEDEHSAVFRVGATMVNLLRVEAAPELVEPAEVGAPGGVRAVYTIPVEDVDAAVAELAAKGIALLNGPMDRPWGPRTASFRDPAGNVWELSS</sequence>
<dbReference type="InterPro" id="IPR037523">
    <property type="entry name" value="VOC_core"/>
</dbReference>
<dbReference type="RefSeq" id="WP_119481022.1">
    <property type="nucleotide sequence ID" value="NZ_QXTG01000001.1"/>
</dbReference>
<proteinExistence type="predicted"/>
<dbReference type="PANTHER" id="PTHR36503:SF3">
    <property type="entry name" value="BLR0126 PROTEIN"/>
    <property type="match status" value="1"/>
</dbReference>
<reference evidence="3" key="1">
    <citation type="submission" date="2018-09" db="EMBL/GenBank/DDBJ databases">
        <authorList>
            <person name="Kim I."/>
        </authorList>
    </citation>
    <scope>NUCLEOTIDE SEQUENCE [LARGE SCALE GENOMIC DNA]</scope>
    <source>
        <strain evidence="3">DD4a</strain>
    </source>
</reference>
<evidence type="ECO:0000313" key="2">
    <source>
        <dbReference type="EMBL" id="RIX30661.1"/>
    </source>
</evidence>
<dbReference type="InterPro" id="IPR029068">
    <property type="entry name" value="Glyas_Bleomycin-R_OHBP_Dase"/>
</dbReference>
<organism evidence="2 3">
    <name type="scientific">Amnibacterium setariae</name>
    <dbReference type="NCBI Taxonomy" id="2306585"/>
    <lineage>
        <taxon>Bacteria</taxon>
        <taxon>Bacillati</taxon>
        <taxon>Actinomycetota</taxon>
        <taxon>Actinomycetes</taxon>
        <taxon>Micrococcales</taxon>
        <taxon>Microbacteriaceae</taxon>
        <taxon>Amnibacterium</taxon>
    </lineage>
</organism>
<evidence type="ECO:0000259" key="1">
    <source>
        <dbReference type="PROSITE" id="PS51819"/>
    </source>
</evidence>
<dbReference type="Gene3D" id="3.10.180.10">
    <property type="entry name" value="2,3-Dihydroxybiphenyl 1,2-Dioxygenase, domain 1"/>
    <property type="match status" value="1"/>
</dbReference>
<dbReference type="PROSITE" id="PS51819">
    <property type="entry name" value="VOC"/>
    <property type="match status" value="1"/>
</dbReference>
<dbReference type="Pfam" id="PF00903">
    <property type="entry name" value="Glyoxalase"/>
    <property type="match status" value="1"/>
</dbReference>
<evidence type="ECO:0000313" key="3">
    <source>
        <dbReference type="Proteomes" id="UP000265742"/>
    </source>
</evidence>
<dbReference type="PANTHER" id="PTHR36503">
    <property type="entry name" value="BLR2520 PROTEIN"/>
    <property type="match status" value="1"/>
</dbReference>
<protein>
    <submittedName>
        <fullName evidence="2">VOC family protein</fullName>
    </submittedName>
</protein>
<comment type="caution">
    <text evidence="2">The sequence shown here is derived from an EMBL/GenBank/DDBJ whole genome shotgun (WGS) entry which is preliminary data.</text>
</comment>